<keyword evidence="2" id="KW-1133">Transmembrane helix</keyword>
<organism evidence="4 5">
    <name type="scientific">Streptococcus massiliensis</name>
    <dbReference type="NCBI Taxonomy" id="313439"/>
    <lineage>
        <taxon>Bacteria</taxon>
        <taxon>Bacillati</taxon>
        <taxon>Bacillota</taxon>
        <taxon>Bacilli</taxon>
        <taxon>Lactobacillales</taxon>
        <taxon>Streptococcaceae</taxon>
        <taxon>Streptococcus</taxon>
    </lineage>
</organism>
<proteinExistence type="predicted"/>
<protein>
    <submittedName>
        <fullName evidence="4">30S ribosomal protein S15</fullName>
    </submittedName>
</protein>
<dbReference type="RefSeq" id="WP_018371908.1">
    <property type="nucleotide sequence ID" value="NZ_UHFR01000005.1"/>
</dbReference>
<evidence type="ECO:0000313" key="4">
    <source>
        <dbReference type="EMBL" id="SUN75670.1"/>
    </source>
</evidence>
<gene>
    <name evidence="4" type="primary">rpsO_1</name>
    <name evidence="4" type="ORF">NCTC13765_00102</name>
</gene>
<dbReference type="InterPro" id="IPR036779">
    <property type="entry name" value="LysM_dom_sf"/>
</dbReference>
<dbReference type="NCBIfam" id="NF042931">
    <property type="entry name" value="SAG1386_EF1546"/>
    <property type="match status" value="1"/>
</dbReference>
<keyword evidence="2" id="KW-0472">Membrane</keyword>
<dbReference type="OrthoDB" id="2242633at2"/>
<dbReference type="CDD" id="cd00118">
    <property type="entry name" value="LysM"/>
    <property type="match status" value="1"/>
</dbReference>
<sequence>MAKEPWEENVYDKGEETLRRSKKSVDAWANRILTILAVIFFIVVIVIVATMFYLSTGGSNEKKATEGFHSSGAAVSTVSSAPAISQTETSETESSQSSGPGTITVQAGEGEASIAARAGISIAQLEQLNPQHMTQGYWYANPGDVVKIQ</sequence>
<dbReference type="Proteomes" id="UP000254634">
    <property type="component" value="Unassembled WGS sequence"/>
</dbReference>
<keyword evidence="4" id="KW-0687">Ribonucleoprotein</keyword>
<name>A0A380KYM6_9STRE</name>
<evidence type="ECO:0000313" key="5">
    <source>
        <dbReference type="Proteomes" id="UP000254634"/>
    </source>
</evidence>
<keyword evidence="4" id="KW-0689">Ribosomal protein</keyword>
<feature type="compositionally biased region" description="Low complexity" evidence="1">
    <location>
        <begin position="70"/>
        <end position="98"/>
    </location>
</feature>
<evidence type="ECO:0000259" key="3">
    <source>
        <dbReference type="PROSITE" id="PS51782"/>
    </source>
</evidence>
<feature type="domain" description="LysM" evidence="3">
    <location>
        <begin position="101"/>
        <end position="148"/>
    </location>
</feature>
<dbReference type="SUPFAM" id="SSF54106">
    <property type="entry name" value="LysM domain"/>
    <property type="match status" value="1"/>
</dbReference>
<keyword evidence="2" id="KW-0812">Transmembrane</keyword>
<dbReference type="AlphaFoldDB" id="A0A380KYM6"/>
<dbReference type="PROSITE" id="PS51782">
    <property type="entry name" value="LYSM"/>
    <property type="match status" value="1"/>
</dbReference>
<evidence type="ECO:0000256" key="1">
    <source>
        <dbReference type="SAM" id="MobiDB-lite"/>
    </source>
</evidence>
<reference evidence="4" key="1">
    <citation type="submission" date="2018-06" db="EMBL/GenBank/DDBJ databases">
        <authorList>
            <consortium name="Pathogen Informatics"/>
            <person name="Doyle S."/>
        </authorList>
    </citation>
    <scope>NUCLEOTIDE SEQUENCE [LARGE SCALE GENOMIC DNA]</scope>
    <source>
        <strain evidence="4">NCTC13765</strain>
    </source>
</reference>
<feature type="region of interest" description="Disordered" evidence="1">
    <location>
        <begin position="62"/>
        <end position="105"/>
    </location>
</feature>
<dbReference type="GO" id="GO:0005840">
    <property type="term" value="C:ribosome"/>
    <property type="evidence" value="ECO:0007669"/>
    <property type="project" value="UniProtKB-KW"/>
</dbReference>
<dbReference type="STRING" id="1123307.GCA_000380065_01203"/>
<dbReference type="InterPro" id="IPR018392">
    <property type="entry name" value="LysM"/>
</dbReference>
<evidence type="ECO:0000256" key="2">
    <source>
        <dbReference type="SAM" id="Phobius"/>
    </source>
</evidence>
<dbReference type="Gene3D" id="3.10.350.10">
    <property type="entry name" value="LysM domain"/>
    <property type="match status" value="1"/>
</dbReference>
<accession>A0A380KYM6</accession>
<feature type="transmembrane region" description="Helical" evidence="2">
    <location>
        <begin position="32"/>
        <end position="54"/>
    </location>
</feature>
<dbReference type="EMBL" id="UHFR01000005">
    <property type="protein sequence ID" value="SUN75670.1"/>
    <property type="molecule type" value="Genomic_DNA"/>
</dbReference>
<keyword evidence="5" id="KW-1185">Reference proteome</keyword>
<dbReference type="InterPro" id="IPR049981">
    <property type="entry name" value="SPy_0802-like"/>
</dbReference>